<accession>A0AAV9I0F7</accession>
<evidence type="ECO:0000259" key="2">
    <source>
        <dbReference type="PROSITE" id="PS50011"/>
    </source>
</evidence>
<dbReference type="SUPFAM" id="SSF56112">
    <property type="entry name" value="Protein kinase-like (PK-like)"/>
    <property type="match status" value="1"/>
</dbReference>
<keyword evidence="4" id="KW-1185">Reference proteome</keyword>
<feature type="region of interest" description="Disordered" evidence="1">
    <location>
        <begin position="853"/>
        <end position="872"/>
    </location>
</feature>
<organism evidence="3 4">
    <name type="scientific">Cladorrhinum samala</name>
    <dbReference type="NCBI Taxonomy" id="585594"/>
    <lineage>
        <taxon>Eukaryota</taxon>
        <taxon>Fungi</taxon>
        <taxon>Dikarya</taxon>
        <taxon>Ascomycota</taxon>
        <taxon>Pezizomycotina</taxon>
        <taxon>Sordariomycetes</taxon>
        <taxon>Sordariomycetidae</taxon>
        <taxon>Sordariales</taxon>
        <taxon>Podosporaceae</taxon>
        <taxon>Cladorrhinum</taxon>
    </lineage>
</organism>
<dbReference type="PROSITE" id="PS00108">
    <property type="entry name" value="PROTEIN_KINASE_ST"/>
    <property type="match status" value="1"/>
</dbReference>
<protein>
    <recommendedName>
        <fullName evidence="2">Protein kinase domain-containing protein</fullName>
    </recommendedName>
</protein>
<dbReference type="GO" id="GO:0004674">
    <property type="term" value="F:protein serine/threonine kinase activity"/>
    <property type="evidence" value="ECO:0007669"/>
    <property type="project" value="TreeGrafter"/>
</dbReference>
<dbReference type="InterPro" id="IPR000719">
    <property type="entry name" value="Prot_kinase_dom"/>
</dbReference>
<dbReference type="Proteomes" id="UP001321749">
    <property type="component" value="Unassembled WGS sequence"/>
</dbReference>
<dbReference type="InterPro" id="IPR008271">
    <property type="entry name" value="Ser/Thr_kinase_AS"/>
</dbReference>
<dbReference type="PANTHER" id="PTHR24359">
    <property type="entry name" value="SERINE/THREONINE-PROTEIN KINASE SBK1"/>
    <property type="match status" value="1"/>
</dbReference>
<dbReference type="InterPro" id="IPR011990">
    <property type="entry name" value="TPR-like_helical_dom_sf"/>
</dbReference>
<evidence type="ECO:0000256" key="1">
    <source>
        <dbReference type="SAM" id="MobiDB-lite"/>
    </source>
</evidence>
<proteinExistence type="predicted"/>
<evidence type="ECO:0000313" key="3">
    <source>
        <dbReference type="EMBL" id="KAK4466533.1"/>
    </source>
</evidence>
<dbReference type="InterPro" id="IPR011009">
    <property type="entry name" value="Kinase-like_dom_sf"/>
</dbReference>
<evidence type="ECO:0000313" key="4">
    <source>
        <dbReference type="Proteomes" id="UP001321749"/>
    </source>
</evidence>
<reference evidence="3" key="1">
    <citation type="journal article" date="2023" name="Mol. Phylogenet. Evol.">
        <title>Genome-scale phylogeny and comparative genomics of the fungal order Sordariales.</title>
        <authorList>
            <person name="Hensen N."/>
            <person name="Bonometti L."/>
            <person name="Westerberg I."/>
            <person name="Brannstrom I.O."/>
            <person name="Guillou S."/>
            <person name="Cros-Aarteil S."/>
            <person name="Calhoun S."/>
            <person name="Haridas S."/>
            <person name="Kuo A."/>
            <person name="Mondo S."/>
            <person name="Pangilinan J."/>
            <person name="Riley R."/>
            <person name="LaButti K."/>
            <person name="Andreopoulos B."/>
            <person name="Lipzen A."/>
            <person name="Chen C."/>
            <person name="Yan M."/>
            <person name="Daum C."/>
            <person name="Ng V."/>
            <person name="Clum A."/>
            <person name="Steindorff A."/>
            <person name="Ohm R.A."/>
            <person name="Martin F."/>
            <person name="Silar P."/>
            <person name="Natvig D.O."/>
            <person name="Lalanne C."/>
            <person name="Gautier V."/>
            <person name="Ament-Velasquez S.L."/>
            <person name="Kruys A."/>
            <person name="Hutchinson M.I."/>
            <person name="Powell A.J."/>
            <person name="Barry K."/>
            <person name="Miller A.N."/>
            <person name="Grigoriev I.V."/>
            <person name="Debuchy R."/>
            <person name="Gladieux P."/>
            <person name="Hiltunen Thoren M."/>
            <person name="Johannesson H."/>
        </authorList>
    </citation>
    <scope>NUCLEOTIDE SEQUENCE</scope>
    <source>
        <strain evidence="3">PSN324</strain>
    </source>
</reference>
<comment type="caution">
    <text evidence="3">The sequence shown here is derived from an EMBL/GenBank/DDBJ whole genome shotgun (WGS) entry which is preliminary data.</text>
</comment>
<dbReference type="GO" id="GO:0005524">
    <property type="term" value="F:ATP binding"/>
    <property type="evidence" value="ECO:0007669"/>
    <property type="project" value="InterPro"/>
</dbReference>
<dbReference type="PROSITE" id="PS50011">
    <property type="entry name" value="PROTEIN_KINASE_DOM"/>
    <property type="match status" value="1"/>
</dbReference>
<sequence length="1170" mass="129776">MGPKGTTRNRPAAAVVPVQRINYRPPVPSSVQAAPAQRVKRNPTFTEKDKHEPTYNILTCLACIQQREIDLVGISPLEVQGQLGQGGQAVVTQTRASIDTVLAFKRPNSKGVGSWLSTRSLSKRIENVYRDVATEIMALSEPGIRDHPNIIQLQAISWEIQNIRTWTFKKVPRVWPVLLMKRAEHGDLQDYMATKEGSDLSFEDMMELCHGIASAVAAAHGKGIVHGDIKPRNVLVFKENNKATVKLADFGFSAFASSKNLTLGGTVPWMAPEVQSRGSHTLSQAKQTDMFSFGLLVLWILFRKQLQEKGRSMQSADPRANSGGVLAVTRRLIRRVTDWIGGPQIETSPDIRYLMSLNTLKESSNSVRTVALQLIKDNIADNPRWKKSLTDLLGQILQFDHTSRGNDAEFERIKGVFSGQSLGAAENSVSRGGSVARFPPPSSFKLSKSLQTICHADFRVRIFIFDTLSRQYQAERKKKPRDNITLKKIAFQLAFCYKIGFGTKPSPKKVKDLLKARGIPPEDLESEITNSRIYRGLRKSRLLQEMERKGVMQPVHHTGSDFDISSSRQGEDPVTYRTHEVEEMEKALGPTHPAVLNLKWSLSSFDDTAENLEMLHKMVKDLEQEDQREQHVPTGECRQCREIAMTKSYRLLALMPLLGPHTTIEFAAFAEKTERELRILNDDEKDGEHMAVLMVCVALSDIFAAWGRLAESEPYLTRAILGTKAMFGEDHPNTVFLREKEARRLMGEGQFDRAADLMEEAIKKLGTLVHADNIMVMGLREKLVFMSLMRRKYERAEEIIEEMAKLADGRIPGWHPAVVLPPLNVAMAKKEFEKAVGIARAGLGDAMRMAGGGGMPGLSSPGLPNDPRHEEPPAAAKELLGEECFFGQVQHSTEGPQTSVLSSMQTWLIIALHALAWSEETAGNSGKANVLKKEAETHLNLVLQHIHQVFGDASWDDLSGRSGIGGSALWRAMDEEHTQSLEALLALGDNGMRDDIHYKWTIAQAEDLGYSKLQKLLEEHRVICKAEPPVLSAGQSPDFSEAAELAGWIAGHWAGAFLYGSGGMRRDPKGRCTLKLEAGVRGRGKDAEVILTGTVQDDLGDRIASGTATLSGRIDIRIRFPHVKEEAGWHYRGAMNRARGAIGGIWGMPDPDRESAGGTFFFYKDDTSNS</sequence>
<dbReference type="CDD" id="cd00180">
    <property type="entry name" value="PKc"/>
    <property type="match status" value="1"/>
</dbReference>
<gene>
    <name evidence="3" type="ORF">QBC42DRAFT_326143</name>
</gene>
<dbReference type="SMART" id="SM00220">
    <property type="entry name" value="S_TKc"/>
    <property type="match status" value="1"/>
</dbReference>
<dbReference type="EMBL" id="MU864931">
    <property type="protein sequence ID" value="KAK4466533.1"/>
    <property type="molecule type" value="Genomic_DNA"/>
</dbReference>
<feature type="domain" description="Protein kinase" evidence="2">
    <location>
        <begin position="77"/>
        <end position="417"/>
    </location>
</feature>
<dbReference type="Gene3D" id="1.25.40.10">
    <property type="entry name" value="Tetratricopeptide repeat domain"/>
    <property type="match status" value="1"/>
</dbReference>
<dbReference type="Pfam" id="PF00069">
    <property type="entry name" value="Pkinase"/>
    <property type="match status" value="1"/>
</dbReference>
<reference evidence="3" key="2">
    <citation type="submission" date="2023-06" db="EMBL/GenBank/DDBJ databases">
        <authorList>
            <consortium name="Lawrence Berkeley National Laboratory"/>
            <person name="Mondo S.J."/>
            <person name="Hensen N."/>
            <person name="Bonometti L."/>
            <person name="Westerberg I."/>
            <person name="Brannstrom I.O."/>
            <person name="Guillou S."/>
            <person name="Cros-Aarteil S."/>
            <person name="Calhoun S."/>
            <person name="Haridas S."/>
            <person name="Kuo A."/>
            <person name="Pangilinan J."/>
            <person name="Riley R."/>
            <person name="Labutti K."/>
            <person name="Andreopoulos B."/>
            <person name="Lipzen A."/>
            <person name="Chen C."/>
            <person name="Yanf M."/>
            <person name="Daum C."/>
            <person name="Ng V."/>
            <person name="Clum A."/>
            <person name="Steindorff A."/>
            <person name="Ohm R."/>
            <person name="Martin F."/>
            <person name="Silar P."/>
            <person name="Natvig D."/>
            <person name="Lalanne C."/>
            <person name="Gautier V."/>
            <person name="Ament-Velasquez S.L."/>
            <person name="Kruys A."/>
            <person name="Hutchinson M.I."/>
            <person name="Powell A.J."/>
            <person name="Barry K."/>
            <person name="Miller A.N."/>
            <person name="Grigoriev I.V."/>
            <person name="Debuchy R."/>
            <person name="Gladieux P."/>
            <person name="Thoren M.H."/>
            <person name="Johannesson H."/>
        </authorList>
    </citation>
    <scope>NUCLEOTIDE SEQUENCE</scope>
    <source>
        <strain evidence="3">PSN324</strain>
    </source>
</reference>
<name>A0AAV9I0F7_9PEZI</name>
<dbReference type="SUPFAM" id="SSF48452">
    <property type="entry name" value="TPR-like"/>
    <property type="match status" value="1"/>
</dbReference>
<dbReference type="PANTHER" id="PTHR24359:SF1">
    <property type="entry name" value="INHIBITOR OF NUCLEAR FACTOR KAPPA-B KINASE EPSILON SUBUNIT HOMOLOG 1-RELATED"/>
    <property type="match status" value="1"/>
</dbReference>
<dbReference type="Gene3D" id="1.10.510.10">
    <property type="entry name" value="Transferase(Phosphotransferase) domain 1"/>
    <property type="match status" value="1"/>
</dbReference>
<dbReference type="AlphaFoldDB" id="A0AAV9I0F7"/>